<dbReference type="OrthoDB" id="66612at2759"/>
<sequence>MQDIVAEHLEDFRATKERGLRRGMSGHINKIADALDALRMASVDAVEAVQRWRRTQPPPAAPFMWNGVNYLLKMPSDLDHLDAVRPLRERFAFNFRRNPFAVPLPMELRPVSAVPPKGGSASAGMPQSTSGFMDIGQGAAVTSIGDVDMVRVRECERVLLAEEALSGRFERCPITGRLVPEAAAEATRLNAGLAADDHSPIRKPATAGRRLAPHADTAGVGIIPPGDASLLDIEEIQRIARGRAAKNRVARLRPLLYAGAIAVQKVVRGMRGRKRARRVRVAALGAAQIQRVWRGMLGRKMCLAARLKVLQNEKAVQHDDLAALTHALEKEVETGEGKIPPVVLGLLQLSHDNEQERFKRRSEALGAERKAESAWAVLVAQLADIEAEEVEDDMREDAAAAAAAEQAARQYVSPTLLRPPATSMRRRVIVIMMDSTVPSAARAAITARLRFDVPGLFAAVSDIPVAAAAATAAAVAPTNAAPTAAAASATTASTAAATSYDTPRSLPVDTRLKLALEAAARAAAAATSSAAQQALAALAAVDAAPSRGHVLAAAAALTLLGEGTNSNSDSDCIVSKSGYDGGFDAGGGSSSSGGGGGSSSSSNSTASGVRLLTVKQYLAHEEWPLGAARAPASDAALAAVAGWVEAMAAYMTLLQEQGGPPPPVETLTYSRGMLQLHVGPEELAGLLPDACLLLGERAALASADARILQGHLARRLKLTSSAPTWNLNFTSSSSCLGLRLHGGAGRVLTRFAAIVSKARQLRPKARRQGEHALL</sequence>
<gene>
    <name evidence="2" type="ORF">JKP88DRAFT_290304</name>
</gene>
<organism evidence="2 3">
    <name type="scientific">Tribonema minus</name>
    <dbReference type="NCBI Taxonomy" id="303371"/>
    <lineage>
        <taxon>Eukaryota</taxon>
        <taxon>Sar</taxon>
        <taxon>Stramenopiles</taxon>
        <taxon>Ochrophyta</taxon>
        <taxon>PX clade</taxon>
        <taxon>Xanthophyceae</taxon>
        <taxon>Tribonematales</taxon>
        <taxon>Tribonemataceae</taxon>
        <taxon>Tribonema</taxon>
    </lineage>
</organism>
<dbReference type="PROSITE" id="PS50096">
    <property type="entry name" value="IQ"/>
    <property type="match status" value="1"/>
</dbReference>
<accession>A0A835Z0X5</accession>
<dbReference type="AlphaFoldDB" id="A0A835Z0X5"/>
<name>A0A835Z0X5_9STRA</name>
<protein>
    <submittedName>
        <fullName evidence="2">Uncharacterized protein</fullName>
    </submittedName>
</protein>
<proteinExistence type="predicted"/>
<dbReference type="EMBL" id="JAFCMP010000197">
    <property type="protein sequence ID" value="KAG5183622.1"/>
    <property type="molecule type" value="Genomic_DNA"/>
</dbReference>
<feature type="compositionally biased region" description="Gly residues" evidence="1">
    <location>
        <begin position="585"/>
        <end position="598"/>
    </location>
</feature>
<evidence type="ECO:0000313" key="3">
    <source>
        <dbReference type="Proteomes" id="UP000664859"/>
    </source>
</evidence>
<comment type="caution">
    <text evidence="2">The sequence shown here is derived from an EMBL/GenBank/DDBJ whole genome shotgun (WGS) entry which is preliminary data.</text>
</comment>
<keyword evidence="3" id="KW-1185">Reference proteome</keyword>
<dbReference type="Proteomes" id="UP000664859">
    <property type="component" value="Unassembled WGS sequence"/>
</dbReference>
<feature type="region of interest" description="Disordered" evidence="1">
    <location>
        <begin position="585"/>
        <end position="605"/>
    </location>
</feature>
<evidence type="ECO:0000256" key="1">
    <source>
        <dbReference type="SAM" id="MobiDB-lite"/>
    </source>
</evidence>
<evidence type="ECO:0000313" key="2">
    <source>
        <dbReference type="EMBL" id="KAG5183622.1"/>
    </source>
</evidence>
<reference evidence="2" key="1">
    <citation type="submission" date="2021-02" db="EMBL/GenBank/DDBJ databases">
        <title>First Annotated Genome of the Yellow-green Alga Tribonema minus.</title>
        <authorList>
            <person name="Mahan K.M."/>
        </authorList>
    </citation>
    <scope>NUCLEOTIDE SEQUENCE</scope>
    <source>
        <strain evidence="2">UTEX B ZZ1240</strain>
    </source>
</reference>